<evidence type="ECO:0000313" key="3">
    <source>
        <dbReference type="Proteomes" id="UP000064893"/>
    </source>
</evidence>
<name>A0A0S2HY85_9BACT</name>
<gene>
    <name evidence="2" type="ORF">L21SP5_01371</name>
</gene>
<keyword evidence="3" id="KW-1185">Reference proteome</keyword>
<dbReference type="Proteomes" id="UP000064893">
    <property type="component" value="Chromosome"/>
</dbReference>
<accession>A0A0S2HY85</accession>
<dbReference type="KEGG" id="blq:L21SP5_01371"/>
<dbReference type="OrthoDB" id="9775889at2"/>
<evidence type="ECO:0000313" key="2">
    <source>
        <dbReference type="EMBL" id="ALO15021.1"/>
    </source>
</evidence>
<dbReference type="InterPro" id="IPR026444">
    <property type="entry name" value="Secre_tail"/>
</dbReference>
<protein>
    <recommendedName>
        <fullName evidence="1">Secretion system C-terminal sorting domain-containing protein</fullName>
    </recommendedName>
</protein>
<dbReference type="EMBL" id="CP013118">
    <property type="protein sequence ID" value="ALO15021.1"/>
    <property type="molecule type" value="Genomic_DNA"/>
</dbReference>
<dbReference type="Pfam" id="PF18962">
    <property type="entry name" value="Por_Secre_tail"/>
    <property type="match status" value="1"/>
</dbReference>
<dbReference type="AlphaFoldDB" id="A0A0S2HY85"/>
<organism evidence="2 3">
    <name type="scientific">Salinivirga cyanobacteriivorans</name>
    <dbReference type="NCBI Taxonomy" id="1307839"/>
    <lineage>
        <taxon>Bacteria</taxon>
        <taxon>Pseudomonadati</taxon>
        <taxon>Bacteroidota</taxon>
        <taxon>Bacteroidia</taxon>
        <taxon>Bacteroidales</taxon>
        <taxon>Salinivirgaceae</taxon>
        <taxon>Salinivirga</taxon>
    </lineage>
</organism>
<feature type="domain" description="Secretion system C-terminal sorting" evidence="1">
    <location>
        <begin position="234"/>
        <end position="298"/>
    </location>
</feature>
<proteinExistence type="predicted"/>
<sequence>MSFPEEYEYFSPDYRVAPNEYFNGALPSFEDIWNVSEADFFNFNIGDELHILLETSESPFLCHRTLTKLNVLDKAIETEQLTITYKREKQIGTDSIYVDSLENGHYFYMYEDVLVDTFQQSYSKEIDANYSMPMLYSGYAANAMFMECGHFAYVSQFYQMNNDSCSCFFFEELSDIRFVLGLGGPYYTTQDLFNSYPSTERKIKYYHLADGSEYGEPLQFVSINNVINSADLNIYPNPATDLVKFDSGTFQPDRVVVFDTRGRKVLEKELFNPVSGSAVKVSHLPQGLYVFVLYRDDQIRARQTFIKQ</sequence>
<reference evidence="2 3" key="1">
    <citation type="submission" date="2015-11" db="EMBL/GenBank/DDBJ databases">
        <title>Description and complete genome sequence of a novel strain predominating in hypersaline microbial mats and representing a new family of the Bacteriodetes phylum.</title>
        <authorList>
            <person name="Spring S."/>
            <person name="Bunk B."/>
            <person name="Sproer C."/>
            <person name="Klenk H.-P."/>
        </authorList>
    </citation>
    <scope>NUCLEOTIDE SEQUENCE [LARGE SCALE GENOMIC DNA]</scope>
    <source>
        <strain evidence="2 3">L21-Spi-D4</strain>
    </source>
</reference>
<dbReference type="NCBIfam" id="TIGR04183">
    <property type="entry name" value="Por_Secre_tail"/>
    <property type="match status" value="1"/>
</dbReference>
<evidence type="ECO:0000259" key="1">
    <source>
        <dbReference type="Pfam" id="PF18962"/>
    </source>
</evidence>
<dbReference type="STRING" id="1307839.L21SP5_01371"/>
<dbReference type="RefSeq" id="WP_057952523.1">
    <property type="nucleotide sequence ID" value="NZ_CP013118.1"/>
</dbReference>